<dbReference type="EMBL" id="AP022871">
    <property type="protein sequence ID" value="BCB86455.1"/>
    <property type="molecule type" value="Genomic_DNA"/>
</dbReference>
<dbReference type="InterPro" id="IPR042099">
    <property type="entry name" value="ANL_N_sf"/>
</dbReference>
<gene>
    <name evidence="3" type="ORF">Psuf_037680</name>
</gene>
<reference evidence="3 4" key="1">
    <citation type="submission" date="2020-03" db="EMBL/GenBank/DDBJ databases">
        <title>Whole genome shotgun sequence of Phytohabitans suffuscus NBRC 105367.</title>
        <authorList>
            <person name="Komaki H."/>
            <person name="Tamura T."/>
        </authorList>
    </citation>
    <scope>NUCLEOTIDE SEQUENCE [LARGE SCALE GENOMIC DNA]</scope>
    <source>
        <strain evidence="3 4">NBRC 105367</strain>
    </source>
</reference>
<sequence>MMDAPLLVSRILEHGSTVHGGADVRTWTGAGSSRMTYAEVGAKAAQLAHALRDDLGVTGDQRVATFMWNNAEHLVAYLGVPSMGPCCTRSTCGCFRTRSPTSPTTPKTTPSSSTAH</sequence>
<dbReference type="AlphaFoldDB" id="A0A6F8YK04"/>
<evidence type="ECO:0000313" key="3">
    <source>
        <dbReference type="EMBL" id="BCB86455.1"/>
    </source>
</evidence>
<protein>
    <recommendedName>
        <fullName evidence="2">AMP-dependent synthetase/ligase domain-containing protein</fullName>
    </recommendedName>
</protein>
<proteinExistence type="predicted"/>
<feature type="compositionally biased region" description="Low complexity" evidence="1">
    <location>
        <begin position="96"/>
        <end position="116"/>
    </location>
</feature>
<evidence type="ECO:0000256" key="1">
    <source>
        <dbReference type="SAM" id="MobiDB-lite"/>
    </source>
</evidence>
<evidence type="ECO:0000259" key="2">
    <source>
        <dbReference type="Pfam" id="PF00501"/>
    </source>
</evidence>
<keyword evidence="4" id="KW-1185">Reference proteome</keyword>
<dbReference type="Proteomes" id="UP000503011">
    <property type="component" value="Chromosome"/>
</dbReference>
<feature type="domain" description="AMP-dependent synthetase/ligase" evidence="2">
    <location>
        <begin position="30"/>
        <end position="84"/>
    </location>
</feature>
<dbReference type="KEGG" id="psuu:Psuf_037680"/>
<reference evidence="3 4" key="2">
    <citation type="submission" date="2020-03" db="EMBL/GenBank/DDBJ databases">
        <authorList>
            <person name="Ichikawa N."/>
            <person name="Kimura A."/>
            <person name="Kitahashi Y."/>
            <person name="Uohara A."/>
        </authorList>
    </citation>
    <scope>NUCLEOTIDE SEQUENCE [LARGE SCALE GENOMIC DNA]</scope>
    <source>
        <strain evidence="3 4">NBRC 105367</strain>
    </source>
</reference>
<dbReference type="SUPFAM" id="SSF56801">
    <property type="entry name" value="Acetyl-CoA synthetase-like"/>
    <property type="match status" value="1"/>
</dbReference>
<organism evidence="3 4">
    <name type="scientific">Phytohabitans suffuscus</name>
    <dbReference type="NCBI Taxonomy" id="624315"/>
    <lineage>
        <taxon>Bacteria</taxon>
        <taxon>Bacillati</taxon>
        <taxon>Actinomycetota</taxon>
        <taxon>Actinomycetes</taxon>
        <taxon>Micromonosporales</taxon>
        <taxon>Micromonosporaceae</taxon>
    </lineage>
</organism>
<name>A0A6F8YK04_9ACTN</name>
<accession>A0A6F8YK04</accession>
<dbReference type="InterPro" id="IPR000873">
    <property type="entry name" value="AMP-dep_synth/lig_dom"/>
</dbReference>
<feature type="region of interest" description="Disordered" evidence="1">
    <location>
        <begin position="95"/>
        <end position="116"/>
    </location>
</feature>
<dbReference type="Pfam" id="PF00501">
    <property type="entry name" value="AMP-binding"/>
    <property type="match status" value="1"/>
</dbReference>
<dbReference type="Gene3D" id="3.40.50.12780">
    <property type="entry name" value="N-terminal domain of ligase-like"/>
    <property type="match status" value="1"/>
</dbReference>
<evidence type="ECO:0000313" key="4">
    <source>
        <dbReference type="Proteomes" id="UP000503011"/>
    </source>
</evidence>